<sequence length="117" mass="13302">MEESTKQLAKILGERIRSLRLEQGLSQEQLSERSGLHTNYIGQIERGEKNLTLETLLKIARSLGTSLEQLLHSIDPLDPHTPLGQIVVMLSERPVTDQALVLALMKTVFTWEEEKRK</sequence>
<dbReference type="STRING" id="1884381.SAMN05518846_10614"/>
<evidence type="ECO:0000313" key="5">
    <source>
        <dbReference type="EMBL" id="SFJ83569.1"/>
    </source>
</evidence>
<dbReference type="RefSeq" id="WP_092268232.1">
    <property type="nucleotide sequence ID" value="NZ_CP176856.1"/>
</dbReference>
<dbReference type="PANTHER" id="PTHR46797:SF23">
    <property type="entry name" value="HTH-TYPE TRANSCRIPTIONAL REGULATOR SUTR"/>
    <property type="match status" value="1"/>
</dbReference>
<dbReference type="GO" id="GO:0003700">
    <property type="term" value="F:DNA-binding transcription factor activity"/>
    <property type="evidence" value="ECO:0007669"/>
    <property type="project" value="TreeGrafter"/>
</dbReference>
<keyword evidence="3" id="KW-0804">Transcription</keyword>
<dbReference type="GeneID" id="301133555"/>
<dbReference type="CDD" id="cd00093">
    <property type="entry name" value="HTH_XRE"/>
    <property type="match status" value="1"/>
</dbReference>
<dbReference type="PROSITE" id="PS50943">
    <property type="entry name" value="HTH_CROC1"/>
    <property type="match status" value="1"/>
</dbReference>
<name>A0A1I3ULH1_9BACL</name>
<dbReference type="InterPro" id="IPR010982">
    <property type="entry name" value="Lambda_DNA-bd_dom_sf"/>
</dbReference>
<dbReference type="Gene3D" id="1.10.260.40">
    <property type="entry name" value="lambda repressor-like DNA-binding domains"/>
    <property type="match status" value="1"/>
</dbReference>
<keyword evidence="6" id="KW-1185">Reference proteome</keyword>
<dbReference type="GO" id="GO:0003677">
    <property type="term" value="F:DNA binding"/>
    <property type="evidence" value="ECO:0007669"/>
    <property type="project" value="UniProtKB-KW"/>
</dbReference>
<keyword evidence="1" id="KW-0805">Transcription regulation</keyword>
<evidence type="ECO:0000256" key="2">
    <source>
        <dbReference type="ARBA" id="ARBA00023125"/>
    </source>
</evidence>
<evidence type="ECO:0000313" key="6">
    <source>
        <dbReference type="Proteomes" id="UP000198915"/>
    </source>
</evidence>
<dbReference type="Proteomes" id="UP000198915">
    <property type="component" value="Unassembled WGS sequence"/>
</dbReference>
<dbReference type="GO" id="GO:0005829">
    <property type="term" value="C:cytosol"/>
    <property type="evidence" value="ECO:0007669"/>
    <property type="project" value="TreeGrafter"/>
</dbReference>
<proteinExistence type="predicted"/>
<dbReference type="AlphaFoldDB" id="A0A1I3ULH1"/>
<evidence type="ECO:0000259" key="4">
    <source>
        <dbReference type="PROSITE" id="PS50943"/>
    </source>
</evidence>
<protein>
    <submittedName>
        <fullName evidence="5">DNA-binding transcriptional regulator, XRE-family HTH domain</fullName>
    </submittedName>
</protein>
<keyword evidence="2 5" id="KW-0238">DNA-binding</keyword>
<dbReference type="InterPro" id="IPR001387">
    <property type="entry name" value="Cro/C1-type_HTH"/>
</dbReference>
<organism evidence="5 6">
    <name type="scientific">Brevibacillus centrosporus</name>
    <dbReference type="NCBI Taxonomy" id="54910"/>
    <lineage>
        <taxon>Bacteria</taxon>
        <taxon>Bacillati</taxon>
        <taxon>Bacillota</taxon>
        <taxon>Bacilli</taxon>
        <taxon>Bacillales</taxon>
        <taxon>Paenibacillaceae</taxon>
        <taxon>Brevibacillus</taxon>
    </lineage>
</organism>
<dbReference type="PANTHER" id="PTHR46797">
    <property type="entry name" value="HTH-TYPE TRANSCRIPTIONAL REGULATOR"/>
    <property type="match status" value="1"/>
</dbReference>
<dbReference type="EMBL" id="FORT01000006">
    <property type="protein sequence ID" value="SFJ83569.1"/>
    <property type="molecule type" value="Genomic_DNA"/>
</dbReference>
<reference evidence="6" key="1">
    <citation type="submission" date="2016-10" db="EMBL/GenBank/DDBJ databases">
        <authorList>
            <person name="Varghese N."/>
            <person name="Submissions S."/>
        </authorList>
    </citation>
    <scope>NUCLEOTIDE SEQUENCE [LARGE SCALE GENOMIC DNA]</scope>
    <source>
        <strain evidence="6">OK042</strain>
    </source>
</reference>
<dbReference type="InterPro" id="IPR050807">
    <property type="entry name" value="TransReg_Diox_bact_type"/>
</dbReference>
<dbReference type="Pfam" id="PF01381">
    <property type="entry name" value="HTH_3"/>
    <property type="match status" value="1"/>
</dbReference>
<dbReference type="SUPFAM" id="SSF47413">
    <property type="entry name" value="lambda repressor-like DNA-binding domains"/>
    <property type="match status" value="1"/>
</dbReference>
<evidence type="ECO:0000256" key="3">
    <source>
        <dbReference type="ARBA" id="ARBA00023163"/>
    </source>
</evidence>
<accession>A0A1I3ULH1</accession>
<dbReference type="SMART" id="SM00530">
    <property type="entry name" value="HTH_XRE"/>
    <property type="match status" value="1"/>
</dbReference>
<evidence type="ECO:0000256" key="1">
    <source>
        <dbReference type="ARBA" id="ARBA00023015"/>
    </source>
</evidence>
<gene>
    <name evidence="5" type="ORF">SAMN05518846_10614</name>
</gene>
<feature type="domain" description="HTH cro/C1-type" evidence="4">
    <location>
        <begin position="16"/>
        <end position="70"/>
    </location>
</feature>